<dbReference type="PANTHER" id="PTHR47272">
    <property type="entry name" value="DDE_TNP_1_7 DOMAIN-CONTAINING PROTEIN"/>
    <property type="match status" value="1"/>
</dbReference>
<keyword evidence="2" id="KW-1133">Transmembrane helix</keyword>
<dbReference type="PANTHER" id="PTHR47272:SF2">
    <property type="entry name" value="PIGGYBAC TRANSPOSABLE ELEMENT-DERIVED PROTEIN 3-LIKE"/>
    <property type="match status" value="1"/>
</dbReference>
<comment type="caution">
    <text evidence="5">The sequence shown here is derived from an EMBL/GenBank/DDBJ whole genome shotgun (WGS) entry which is preliminary data.</text>
</comment>
<keyword evidence="6" id="KW-1185">Reference proteome</keyword>
<reference evidence="5 6" key="1">
    <citation type="submission" date="2023-11" db="EMBL/GenBank/DDBJ databases">
        <authorList>
            <person name="Hedman E."/>
            <person name="Englund M."/>
            <person name="Stromberg M."/>
            <person name="Nyberg Akerstrom W."/>
            <person name="Nylinder S."/>
            <person name="Jareborg N."/>
            <person name="Kallberg Y."/>
            <person name="Kronander E."/>
        </authorList>
    </citation>
    <scope>NUCLEOTIDE SEQUENCE [LARGE SCALE GENOMIC DNA]</scope>
</reference>
<evidence type="ECO:0000256" key="2">
    <source>
        <dbReference type="SAM" id="Phobius"/>
    </source>
</evidence>
<protein>
    <recommendedName>
        <fullName evidence="4">PiggyBac transposable element-derived protein domain-containing protein</fullName>
    </recommendedName>
</protein>
<gene>
    <name evidence="5" type="ORF">PARMNEM_LOCUS18681</name>
</gene>
<proteinExistence type="predicted"/>
<keyword evidence="2" id="KW-0472">Membrane</keyword>
<dbReference type="EMBL" id="CAVLGL010000115">
    <property type="protein sequence ID" value="CAK1599852.1"/>
    <property type="molecule type" value="Genomic_DNA"/>
</dbReference>
<evidence type="ECO:0000256" key="3">
    <source>
        <dbReference type="SAM" id="SignalP"/>
    </source>
</evidence>
<name>A0AAV1M0J9_9NEOP</name>
<dbReference type="Pfam" id="PF13843">
    <property type="entry name" value="DDE_Tnp_1_7"/>
    <property type="match status" value="1"/>
</dbReference>
<feature type="signal peptide" evidence="3">
    <location>
        <begin position="1"/>
        <end position="15"/>
    </location>
</feature>
<dbReference type="Proteomes" id="UP001314205">
    <property type="component" value="Unassembled WGS sequence"/>
</dbReference>
<dbReference type="InterPro" id="IPR029526">
    <property type="entry name" value="PGBD"/>
</dbReference>
<sequence length="617" mass="71815">MFLKYLFLFIIVLRDEDVSNLLNNSEIEDFALSDEDLDDHDPPFRLELDHLSSSSDSERSEPETIHEERIVQLAPSRARRGFTRGRSNRGRSSNITSSASDSKILLPSWSEKLFPSKEMELSQPTYLPLNSDFFEKLTYFEQYIDDKFIQLLVERTNQTSVKLHGRSMNLDMKEFYVYLGITFVMASVNYPVIRMYWESKWRMAIIADNMSRYRFIQIRNSIKFVFDDDVSQAERAEDKLWKIRPLIQRIQEGCRVQEKEKHMSLDEMIVPFSGACGIKQYCPGKPNPVGMKAFVLANPSGIVTDFHIYQGSTTYKELEDSNHGLGEKAVITLANTLVPGHILYFDRYFTSVKLANELLKRGIGCTGTIMKNRIPAAARLVLKDDKELQRRGRGSVQTIVSDDNQIAITKWYDNKPVILLSTVEAKEPVDVCQRWCKKQRHYVTVNRPSVVRNYNKYMGGVDLADRMLAVCPNRYRTKKWTQRFFSHMMDLAVSNSWLQFKRDQIDKGVPLKKIQQLRFFKLDLGEKIIEMYTNEETVSADSEEEVNAPTKRKKGKPTLPLPSMKRRQQAAKHMPLFENKQARCRHCHYNKSRTKCSTCNVSLCFTKYRNCYKEFHE</sequence>
<evidence type="ECO:0000259" key="4">
    <source>
        <dbReference type="Pfam" id="PF13843"/>
    </source>
</evidence>
<dbReference type="AlphaFoldDB" id="A0AAV1M0J9"/>
<feature type="transmembrane region" description="Helical" evidence="2">
    <location>
        <begin position="175"/>
        <end position="193"/>
    </location>
</feature>
<feature type="chain" id="PRO_5043561588" description="PiggyBac transposable element-derived protein domain-containing protein" evidence="3">
    <location>
        <begin position="16"/>
        <end position="617"/>
    </location>
</feature>
<feature type="region of interest" description="Disordered" evidence="1">
    <location>
        <begin position="540"/>
        <end position="561"/>
    </location>
</feature>
<feature type="domain" description="PiggyBac transposable element-derived protein" evidence="4">
    <location>
        <begin position="138"/>
        <end position="497"/>
    </location>
</feature>
<keyword evidence="3" id="KW-0732">Signal</keyword>
<keyword evidence="2" id="KW-0812">Transmembrane</keyword>
<accession>A0AAV1M0J9</accession>
<evidence type="ECO:0000313" key="5">
    <source>
        <dbReference type="EMBL" id="CAK1599852.1"/>
    </source>
</evidence>
<evidence type="ECO:0000256" key="1">
    <source>
        <dbReference type="SAM" id="MobiDB-lite"/>
    </source>
</evidence>
<organism evidence="5 6">
    <name type="scientific">Parnassius mnemosyne</name>
    <name type="common">clouded apollo</name>
    <dbReference type="NCBI Taxonomy" id="213953"/>
    <lineage>
        <taxon>Eukaryota</taxon>
        <taxon>Metazoa</taxon>
        <taxon>Ecdysozoa</taxon>
        <taxon>Arthropoda</taxon>
        <taxon>Hexapoda</taxon>
        <taxon>Insecta</taxon>
        <taxon>Pterygota</taxon>
        <taxon>Neoptera</taxon>
        <taxon>Endopterygota</taxon>
        <taxon>Lepidoptera</taxon>
        <taxon>Glossata</taxon>
        <taxon>Ditrysia</taxon>
        <taxon>Papilionoidea</taxon>
        <taxon>Papilionidae</taxon>
        <taxon>Parnassiinae</taxon>
        <taxon>Parnassini</taxon>
        <taxon>Parnassius</taxon>
        <taxon>Driopa</taxon>
    </lineage>
</organism>
<evidence type="ECO:0000313" key="6">
    <source>
        <dbReference type="Proteomes" id="UP001314205"/>
    </source>
</evidence>